<feature type="region of interest" description="Disordered" evidence="4">
    <location>
        <begin position="214"/>
        <end position="250"/>
    </location>
</feature>
<dbReference type="Gene3D" id="3.30.750.140">
    <property type="match status" value="1"/>
</dbReference>
<accession>A0A6V7KCD3</accession>
<dbReference type="AlphaFoldDB" id="A0A6V7KCD3"/>
<evidence type="ECO:0000256" key="2">
    <source>
        <dbReference type="ARBA" id="ARBA00009149"/>
    </source>
</evidence>
<feature type="domain" description="Flagellar hook-length control protein-like C-terminal" evidence="5">
    <location>
        <begin position="317"/>
        <end position="399"/>
    </location>
</feature>
<dbReference type="InterPro" id="IPR038610">
    <property type="entry name" value="FliK-like_C_sf"/>
</dbReference>
<protein>
    <recommendedName>
        <fullName evidence="5">Flagellar hook-length control protein-like C-terminal domain-containing protein</fullName>
    </recommendedName>
</protein>
<evidence type="ECO:0000256" key="1">
    <source>
        <dbReference type="ARBA" id="ARBA00003944"/>
    </source>
</evidence>
<evidence type="ECO:0000256" key="3">
    <source>
        <dbReference type="ARBA" id="ARBA00022795"/>
    </source>
</evidence>
<dbReference type="InterPro" id="IPR052563">
    <property type="entry name" value="FliK"/>
</dbReference>
<feature type="compositionally biased region" description="Polar residues" evidence="4">
    <location>
        <begin position="405"/>
        <end position="416"/>
    </location>
</feature>
<comment type="similarity">
    <text evidence="2">Belongs to the FliK family.</text>
</comment>
<evidence type="ECO:0000259" key="5">
    <source>
        <dbReference type="Pfam" id="PF02120"/>
    </source>
</evidence>
<dbReference type="PANTHER" id="PTHR37533:SF2">
    <property type="entry name" value="FLAGELLAR HOOK-LENGTH CONTROL PROTEIN"/>
    <property type="match status" value="1"/>
</dbReference>
<comment type="function">
    <text evidence="1">Controls the length of the flagellar hook.</text>
</comment>
<dbReference type="InterPro" id="IPR001635">
    <property type="entry name" value="Flag_hook_Flik"/>
</dbReference>
<evidence type="ECO:0000313" key="6">
    <source>
        <dbReference type="EMBL" id="CAD1561965.1"/>
    </source>
</evidence>
<gene>
    <name evidence="6" type="ORF">BBRV_LOCUS76024</name>
</gene>
<dbReference type="CDD" id="cd17470">
    <property type="entry name" value="T3SS_Flik_C"/>
    <property type="match status" value="1"/>
</dbReference>
<name>A0A6V7KCD3_9HYME</name>
<feature type="compositionally biased region" description="Polar residues" evidence="4">
    <location>
        <begin position="214"/>
        <end position="232"/>
    </location>
</feature>
<dbReference type="EMBL" id="CADCXW020000070">
    <property type="protein sequence ID" value="CAD1561965.1"/>
    <property type="molecule type" value="Genomic_DNA"/>
</dbReference>
<reference evidence="6" key="1">
    <citation type="submission" date="2020-07" db="EMBL/GenBank/DDBJ databases">
        <authorList>
            <person name="Ferguson B K."/>
        </authorList>
    </citation>
    <scope>NUCLEOTIDE SEQUENCE</scope>
    <source>
        <strain evidence="6">L06</strain>
    </source>
</reference>
<proteinExistence type="inferred from homology"/>
<dbReference type="Pfam" id="PF02120">
    <property type="entry name" value="Flg_hook"/>
    <property type="match status" value="1"/>
</dbReference>
<dbReference type="PRINTS" id="PR01007">
    <property type="entry name" value="FLGHOOKFLIK"/>
</dbReference>
<dbReference type="PANTHER" id="PTHR37533">
    <property type="entry name" value="FLAGELLAR HOOK-LENGTH CONTROL PROTEIN"/>
    <property type="match status" value="1"/>
</dbReference>
<sequence>MGLSEENRFMMLPIVTTTASTGVSDTAGAASGLPTTDQLPQDFVQLLYLHLPNKATTTAVPSENTAALSGKDSKQKLLDALTAQDIDLSQQDLNTLLNAVNGQDNLDDKTLSELVTSWRKSFAQGKDTPLEKGNDEASSTDTQAVQTLMAMLSPAVTATAPQSGEMSSLLQAAQSLSMPGLNQSAQQNTADSASASASLLGTLAARDALTSGSDTLSTAASNAKNSRATSNDAARVQAQVDDSSAMQDKSAAVAHTIADVDKQDSNGSQMPLTAHTTPVSLAPNAQTSMTNNIAQPGASAQLNAQLGTTQWQDSLGQQIIMLSRNGQQSVQLRLHPEELGTLHISLRLDDNQAQIHLASANSQVRSALEAALPHLRTAMAESGINLGQSSVASDNSGWQQAQQQMASNNNDTCDNNASYRQQFASSAPYGDEASEIDMSSTVRARTVSGVDIFA</sequence>
<evidence type="ECO:0000256" key="4">
    <source>
        <dbReference type="SAM" id="MobiDB-lite"/>
    </source>
</evidence>
<organism evidence="6">
    <name type="scientific">Bracon brevicornis</name>
    <dbReference type="NCBI Taxonomy" id="1563983"/>
    <lineage>
        <taxon>Eukaryota</taxon>
        <taxon>Metazoa</taxon>
        <taxon>Ecdysozoa</taxon>
        <taxon>Arthropoda</taxon>
        <taxon>Hexapoda</taxon>
        <taxon>Insecta</taxon>
        <taxon>Pterygota</taxon>
        <taxon>Neoptera</taxon>
        <taxon>Endopterygota</taxon>
        <taxon>Hymenoptera</taxon>
        <taxon>Apocrita</taxon>
        <taxon>Ichneumonoidea</taxon>
        <taxon>Braconidae</taxon>
        <taxon>Braconinae</taxon>
        <taxon>Bracon</taxon>
    </lineage>
</organism>
<keyword evidence="3" id="KW-1005">Bacterial flagellum biogenesis</keyword>
<dbReference type="InterPro" id="IPR021136">
    <property type="entry name" value="Flagellar_hook_control-like_C"/>
</dbReference>
<feature type="region of interest" description="Disordered" evidence="4">
    <location>
        <begin position="390"/>
        <end position="416"/>
    </location>
</feature>